<keyword evidence="3" id="KW-1185">Reference proteome</keyword>
<name>G7LF44_MEDTR</name>
<dbReference type="HOGENOM" id="CLU_3090320_0_0_1"/>
<reference evidence="1 3" key="2">
    <citation type="journal article" date="2014" name="BMC Genomics">
        <title>An improved genome release (version Mt4.0) for the model legume Medicago truncatula.</title>
        <authorList>
            <person name="Tang H."/>
            <person name="Krishnakumar V."/>
            <person name="Bidwell S."/>
            <person name="Rosen B."/>
            <person name="Chan A."/>
            <person name="Zhou S."/>
            <person name="Gentzbittel L."/>
            <person name="Childs K.L."/>
            <person name="Yandell M."/>
            <person name="Gundlach H."/>
            <person name="Mayer K.F."/>
            <person name="Schwartz D.C."/>
            <person name="Town C.D."/>
        </authorList>
    </citation>
    <scope>GENOME REANNOTATION</scope>
    <source>
        <strain evidence="2 3">cv. Jemalong A17</strain>
    </source>
</reference>
<evidence type="ECO:0000313" key="3">
    <source>
        <dbReference type="Proteomes" id="UP000002051"/>
    </source>
</evidence>
<dbReference type="EMBL" id="CM001224">
    <property type="protein sequence ID" value="AET01402.1"/>
    <property type="molecule type" value="Genomic_DNA"/>
</dbReference>
<dbReference type="EnsemblPlants" id="AET01402">
    <property type="protein sequence ID" value="AET01402"/>
    <property type="gene ID" value="MTR_8g012160"/>
</dbReference>
<reference evidence="2" key="3">
    <citation type="submission" date="2015-04" db="UniProtKB">
        <authorList>
            <consortium name="EnsemblPlants"/>
        </authorList>
    </citation>
    <scope>IDENTIFICATION</scope>
    <source>
        <strain evidence="2">cv. Jemalong A17</strain>
    </source>
</reference>
<proteinExistence type="predicted"/>
<gene>
    <name evidence="1" type="ordered locus">MTR_8g012160</name>
</gene>
<dbReference type="Proteomes" id="UP000002051">
    <property type="component" value="Chromosome 8"/>
</dbReference>
<dbReference type="AlphaFoldDB" id="G7LF44"/>
<sequence length="52" mass="6223">MVEILKEIKSLSSDTLEILEKTIHLEKKEQKFNFNCKRLQEHYTKMKSAPPF</sequence>
<organism evidence="1 3">
    <name type="scientific">Medicago truncatula</name>
    <name type="common">Barrel medic</name>
    <name type="synonym">Medicago tribuloides</name>
    <dbReference type="NCBI Taxonomy" id="3880"/>
    <lineage>
        <taxon>Eukaryota</taxon>
        <taxon>Viridiplantae</taxon>
        <taxon>Streptophyta</taxon>
        <taxon>Embryophyta</taxon>
        <taxon>Tracheophyta</taxon>
        <taxon>Spermatophyta</taxon>
        <taxon>Magnoliopsida</taxon>
        <taxon>eudicotyledons</taxon>
        <taxon>Gunneridae</taxon>
        <taxon>Pentapetalae</taxon>
        <taxon>rosids</taxon>
        <taxon>fabids</taxon>
        <taxon>Fabales</taxon>
        <taxon>Fabaceae</taxon>
        <taxon>Papilionoideae</taxon>
        <taxon>50 kb inversion clade</taxon>
        <taxon>NPAAA clade</taxon>
        <taxon>Hologalegina</taxon>
        <taxon>IRL clade</taxon>
        <taxon>Trifolieae</taxon>
        <taxon>Medicago</taxon>
    </lineage>
</organism>
<evidence type="ECO:0000313" key="1">
    <source>
        <dbReference type="EMBL" id="AET01402.1"/>
    </source>
</evidence>
<reference evidence="1 3" key="1">
    <citation type="journal article" date="2011" name="Nature">
        <title>The Medicago genome provides insight into the evolution of rhizobial symbioses.</title>
        <authorList>
            <person name="Young N.D."/>
            <person name="Debelle F."/>
            <person name="Oldroyd G.E."/>
            <person name="Geurts R."/>
            <person name="Cannon S.B."/>
            <person name="Udvardi M.K."/>
            <person name="Benedito V.A."/>
            <person name="Mayer K.F."/>
            <person name="Gouzy J."/>
            <person name="Schoof H."/>
            <person name="Van de Peer Y."/>
            <person name="Proost S."/>
            <person name="Cook D.R."/>
            <person name="Meyers B.C."/>
            <person name="Spannagl M."/>
            <person name="Cheung F."/>
            <person name="De Mita S."/>
            <person name="Krishnakumar V."/>
            <person name="Gundlach H."/>
            <person name="Zhou S."/>
            <person name="Mudge J."/>
            <person name="Bharti A.K."/>
            <person name="Murray J.D."/>
            <person name="Naoumkina M.A."/>
            <person name="Rosen B."/>
            <person name="Silverstein K.A."/>
            <person name="Tang H."/>
            <person name="Rombauts S."/>
            <person name="Zhao P.X."/>
            <person name="Zhou P."/>
            <person name="Barbe V."/>
            <person name="Bardou P."/>
            <person name="Bechner M."/>
            <person name="Bellec A."/>
            <person name="Berger A."/>
            <person name="Berges H."/>
            <person name="Bidwell S."/>
            <person name="Bisseling T."/>
            <person name="Choisne N."/>
            <person name="Couloux A."/>
            <person name="Denny R."/>
            <person name="Deshpande S."/>
            <person name="Dai X."/>
            <person name="Doyle J.J."/>
            <person name="Dudez A.M."/>
            <person name="Farmer A.D."/>
            <person name="Fouteau S."/>
            <person name="Franken C."/>
            <person name="Gibelin C."/>
            <person name="Gish J."/>
            <person name="Goldstein S."/>
            <person name="Gonzalez A.J."/>
            <person name="Green P.J."/>
            <person name="Hallab A."/>
            <person name="Hartog M."/>
            <person name="Hua A."/>
            <person name="Humphray S.J."/>
            <person name="Jeong D.H."/>
            <person name="Jing Y."/>
            <person name="Jocker A."/>
            <person name="Kenton S.M."/>
            <person name="Kim D.J."/>
            <person name="Klee K."/>
            <person name="Lai H."/>
            <person name="Lang C."/>
            <person name="Lin S."/>
            <person name="Macmil S.L."/>
            <person name="Magdelenat G."/>
            <person name="Matthews L."/>
            <person name="McCorrison J."/>
            <person name="Monaghan E.L."/>
            <person name="Mun J.H."/>
            <person name="Najar F.Z."/>
            <person name="Nicholson C."/>
            <person name="Noirot C."/>
            <person name="O'Bleness M."/>
            <person name="Paule C.R."/>
            <person name="Poulain J."/>
            <person name="Prion F."/>
            <person name="Qin B."/>
            <person name="Qu C."/>
            <person name="Retzel E.F."/>
            <person name="Riddle C."/>
            <person name="Sallet E."/>
            <person name="Samain S."/>
            <person name="Samson N."/>
            <person name="Sanders I."/>
            <person name="Saurat O."/>
            <person name="Scarpelli C."/>
            <person name="Schiex T."/>
            <person name="Segurens B."/>
            <person name="Severin A.J."/>
            <person name="Sherrier D.J."/>
            <person name="Shi R."/>
            <person name="Sims S."/>
            <person name="Singer S.R."/>
            <person name="Sinharoy S."/>
            <person name="Sterck L."/>
            <person name="Viollet A."/>
            <person name="Wang B.B."/>
            <person name="Wang K."/>
            <person name="Wang M."/>
            <person name="Wang X."/>
            <person name="Warfsmann J."/>
            <person name="Weissenbach J."/>
            <person name="White D.D."/>
            <person name="White J.D."/>
            <person name="Wiley G.B."/>
            <person name="Wincker P."/>
            <person name="Xing Y."/>
            <person name="Yang L."/>
            <person name="Yao Z."/>
            <person name="Ying F."/>
            <person name="Zhai J."/>
            <person name="Zhou L."/>
            <person name="Zuber A."/>
            <person name="Denarie J."/>
            <person name="Dixon R.A."/>
            <person name="May G.D."/>
            <person name="Schwartz D.C."/>
            <person name="Rogers J."/>
            <person name="Quetier F."/>
            <person name="Town C.D."/>
            <person name="Roe B.A."/>
        </authorList>
    </citation>
    <scope>NUCLEOTIDE SEQUENCE [LARGE SCALE GENOMIC DNA]</scope>
    <source>
        <strain evidence="1">A17</strain>
        <strain evidence="2 3">cv. Jemalong A17</strain>
    </source>
</reference>
<dbReference type="PaxDb" id="3880-AET01402"/>
<evidence type="ECO:0000313" key="2">
    <source>
        <dbReference type="EnsemblPlants" id="AET01402"/>
    </source>
</evidence>
<protein>
    <submittedName>
        <fullName evidence="1 2">Uncharacterized protein</fullName>
    </submittedName>
</protein>
<accession>G7LF44</accession>